<sequence>MSSKSSEIVVGIDFGTTHSGVSWAVNGGSKVIRLINNWPDPAAQNASKDKVPSAISYINGKPQKWGYTVGLTDESFKWIKILLEENHKYVTTVEPVKDSNTLLRKVDKTAHEVVADYLRLLWDYTIDDIRKFHPTFQDIFALRVVLTVPAIWSHAAKDKTLQAARLAGMPDDIRLVTEPEAAALATLKEKAEENSLKVGDAFVVCDAGGGTVDLISYEVKQLNPLKIKECAIGSGGLCGSVFLDASFQQYIATIVGETEYNNIKESNRKKMMREFEYGIKRTFSEKNDQVYSVDLRGVKDDPKNNIIDDTITVKMSALRAVFDHVSLQIESLVADQIAEVSEKGLTVKSILLVGGFGENRYLYDRLVKCHTQDGVQVMQVNGAWSSICRGATLWGLEHSELTSVVSSPTVTSRLSRYSYGMAFSHPYDPKKHLVEDCYLDTSDGSYQAKDQMEWLLKRGEEVEEGKILQTACIVTVQVGFWDRGMRVFQQQLYYNDEPKPPTRKTNAVHTLCTVNFGADCDKLWLERSFKSPVTKTKHRNAVFKLFIILGNAALDYVVMYKDDVLAHVEAEYAEKF</sequence>
<evidence type="ECO:0008006" key="5">
    <source>
        <dbReference type="Google" id="ProtNLM"/>
    </source>
</evidence>
<dbReference type="CDD" id="cd10170">
    <property type="entry name" value="ASKHA_NBD_HSP70"/>
    <property type="match status" value="1"/>
</dbReference>
<dbReference type="Pfam" id="PF00012">
    <property type="entry name" value="HSP70"/>
    <property type="match status" value="1"/>
</dbReference>
<dbReference type="PANTHER" id="PTHR14187:SF5">
    <property type="entry name" value="HEAT SHOCK 70 KDA PROTEIN 12A"/>
    <property type="match status" value="1"/>
</dbReference>
<dbReference type="InterPro" id="IPR013126">
    <property type="entry name" value="Hsp_70_fam"/>
</dbReference>
<reference evidence="3 4" key="1">
    <citation type="submission" date="2024-09" db="EMBL/GenBank/DDBJ databases">
        <title>Rethinking Asexuality: The Enigmatic Case of Functional Sexual Genes in Lepraria (Stereocaulaceae).</title>
        <authorList>
            <person name="Doellman M."/>
            <person name="Sun Y."/>
            <person name="Barcenas-Pena A."/>
            <person name="Lumbsch H.T."/>
            <person name="Grewe F."/>
        </authorList>
    </citation>
    <scope>NUCLEOTIDE SEQUENCE [LARGE SCALE GENOMIC DNA]</scope>
    <source>
        <strain evidence="3 4">Mercado 3170</strain>
    </source>
</reference>
<dbReference type="Gene3D" id="3.30.420.40">
    <property type="match status" value="1"/>
</dbReference>
<accession>A0ABR4AF87</accession>
<evidence type="ECO:0000256" key="2">
    <source>
        <dbReference type="ARBA" id="ARBA00022840"/>
    </source>
</evidence>
<dbReference type="PANTHER" id="PTHR14187">
    <property type="entry name" value="ALPHA KINASE/ELONGATION FACTOR 2 KINASE"/>
    <property type="match status" value="1"/>
</dbReference>
<evidence type="ECO:0000313" key="4">
    <source>
        <dbReference type="Proteomes" id="UP001590950"/>
    </source>
</evidence>
<evidence type="ECO:0000256" key="1">
    <source>
        <dbReference type="ARBA" id="ARBA00022741"/>
    </source>
</evidence>
<proteinExistence type="predicted"/>
<name>A0ABR4AF87_9LECA</name>
<dbReference type="InterPro" id="IPR043129">
    <property type="entry name" value="ATPase_NBD"/>
</dbReference>
<dbReference type="EMBL" id="JBEFKJ010000009">
    <property type="protein sequence ID" value="KAL2044186.1"/>
    <property type="molecule type" value="Genomic_DNA"/>
</dbReference>
<dbReference type="Proteomes" id="UP001590950">
    <property type="component" value="Unassembled WGS sequence"/>
</dbReference>
<organism evidence="3 4">
    <name type="scientific">Stereocaulon virgatum</name>
    <dbReference type="NCBI Taxonomy" id="373712"/>
    <lineage>
        <taxon>Eukaryota</taxon>
        <taxon>Fungi</taxon>
        <taxon>Dikarya</taxon>
        <taxon>Ascomycota</taxon>
        <taxon>Pezizomycotina</taxon>
        <taxon>Lecanoromycetes</taxon>
        <taxon>OSLEUM clade</taxon>
        <taxon>Lecanoromycetidae</taxon>
        <taxon>Lecanorales</taxon>
        <taxon>Lecanorineae</taxon>
        <taxon>Stereocaulaceae</taxon>
        <taxon>Stereocaulon</taxon>
    </lineage>
</organism>
<gene>
    <name evidence="3" type="ORF">N7G274_002891</name>
</gene>
<keyword evidence="1" id="KW-0547">Nucleotide-binding</keyword>
<dbReference type="PRINTS" id="PR00301">
    <property type="entry name" value="HEATSHOCK70"/>
</dbReference>
<protein>
    <recommendedName>
        <fullName evidence="5">Actin-like ATPase domain-containing protein</fullName>
    </recommendedName>
</protein>
<comment type="caution">
    <text evidence="3">The sequence shown here is derived from an EMBL/GenBank/DDBJ whole genome shotgun (WGS) entry which is preliminary data.</text>
</comment>
<keyword evidence="4" id="KW-1185">Reference proteome</keyword>
<evidence type="ECO:0000313" key="3">
    <source>
        <dbReference type="EMBL" id="KAL2044186.1"/>
    </source>
</evidence>
<dbReference type="SUPFAM" id="SSF53067">
    <property type="entry name" value="Actin-like ATPase domain"/>
    <property type="match status" value="2"/>
</dbReference>
<keyword evidence="2" id="KW-0067">ATP-binding</keyword>